<sequence>MPFIILILSALGGALWFWARNNPRDAINAAQDAVTTIKNAPRRLAFRRQTNEHPVEGIDDSRIAIGVMAQAFIELDDLPTKDQREHLNAMLKSKLYCSSDEAQEILVLSRWLIDQCKGPAQAIPRVARRLYKLEGDKSWTVLQEVLAELVEGELSSKQIGAIDDIRLALRK</sequence>
<reference evidence="1 2" key="1">
    <citation type="submission" date="2020-08" db="EMBL/GenBank/DDBJ databases">
        <title>Genomic Encyclopedia of Type Strains, Phase IV (KMG-IV): sequencing the most valuable type-strain genomes for metagenomic binning, comparative biology and taxonomic classification.</title>
        <authorList>
            <person name="Goeker M."/>
        </authorList>
    </citation>
    <scope>NUCLEOTIDE SEQUENCE [LARGE SCALE GENOMIC DNA]</scope>
    <source>
        <strain evidence="1 2">DSM 102234</strain>
    </source>
</reference>
<evidence type="ECO:0000313" key="2">
    <source>
        <dbReference type="Proteomes" id="UP000530268"/>
    </source>
</evidence>
<organism evidence="1 2">
    <name type="scientific">Sulfitobacter undariae</name>
    <dbReference type="NCBI Taxonomy" id="1563671"/>
    <lineage>
        <taxon>Bacteria</taxon>
        <taxon>Pseudomonadati</taxon>
        <taxon>Pseudomonadota</taxon>
        <taxon>Alphaproteobacteria</taxon>
        <taxon>Rhodobacterales</taxon>
        <taxon>Roseobacteraceae</taxon>
        <taxon>Sulfitobacter</taxon>
    </lineage>
</organism>
<dbReference type="AlphaFoldDB" id="A0A7W6E7B7"/>
<gene>
    <name evidence="1" type="ORF">GGR95_001003</name>
</gene>
<comment type="caution">
    <text evidence="1">The sequence shown here is derived from an EMBL/GenBank/DDBJ whole genome shotgun (WGS) entry which is preliminary data.</text>
</comment>
<dbReference type="Proteomes" id="UP000530268">
    <property type="component" value="Unassembled WGS sequence"/>
</dbReference>
<protein>
    <recommendedName>
        <fullName evidence="3">Tellurite resistance protein TerB</fullName>
    </recommendedName>
</protein>
<dbReference type="RefSeq" id="WP_184563386.1">
    <property type="nucleotide sequence ID" value="NZ_JACIEI010000002.1"/>
</dbReference>
<keyword evidence="2" id="KW-1185">Reference proteome</keyword>
<evidence type="ECO:0008006" key="3">
    <source>
        <dbReference type="Google" id="ProtNLM"/>
    </source>
</evidence>
<proteinExistence type="predicted"/>
<evidence type="ECO:0000313" key="1">
    <source>
        <dbReference type="EMBL" id="MBB3993375.1"/>
    </source>
</evidence>
<accession>A0A7W6E7B7</accession>
<dbReference type="EMBL" id="JACIEI010000002">
    <property type="protein sequence ID" value="MBB3993375.1"/>
    <property type="molecule type" value="Genomic_DNA"/>
</dbReference>
<name>A0A7W6E7B7_9RHOB</name>